<comment type="caution">
    <text evidence="9">The sequence shown here is derived from an EMBL/GenBank/DDBJ whole genome shotgun (WGS) entry which is preliminary data.</text>
</comment>
<reference evidence="9" key="1">
    <citation type="submission" date="2022-12" db="EMBL/GenBank/DDBJ databases">
        <authorList>
            <person name="Wang J."/>
        </authorList>
    </citation>
    <scope>NUCLEOTIDE SEQUENCE</scope>
    <source>
        <strain evidence="9">HY-45-18</strain>
    </source>
</reference>
<dbReference type="Pfam" id="PF22692">
    <property type="entry name" value="LlgE_F_G_D1"/>
    <property type="match status" value="1"/>
</dbReference>
<feature type="domain" description="Flagellar basal body rod protein N-terminal" evidence="6">
    <location>
        <begin position="9"/>
        <end position="35"/>
    </location>
</feature>
<feature type="region of interest" description="Disordered" evidence="5">
    <location>
        <begin position="47"/>
        <end position="66"/>
    </location>
</feature>
<feature type="domain" description="Flagellar basal-body/hook protein C-terminal" evidence="7">
    <location>
        <begin position="359"/>
        <end position="403"/>
    </location>
</feature>
<dbReference type="NCBIfam" id="TIGR03506">
    <property type="entry name" value="FlgEFG_subfam"/>
    <property type="match status" value="2"/>
</dbReference>
<protein>
    <recommendedName>
        <fullName evidence="4">Flagellar hook protein FlgE</fullName>
    </recommendedName>
</protein>
<feature type="domain" description="Flagellar hook protein FlgE/F/G-like D1" evidence="8">
    <location>
        <begin position="140"/>
        <end position="173"/>
    </location>
</feature>
<evidence type="ECO:0000259" key="6">
    <source>
        <dbReference type="Pfam" id="PF00460"/>
    </source>
</evidence>
<dbReference type="InterPro" id="IPR001444">
    <property type="entry name" value="Flag_bb_rod_N"/>
</dbReference>
<evidence type="ECO:0000313" key="9">
    <source>
        <dbReference type="EMBL" id="MCY6483688.1"/>
    </source>
</evidence>
<evidence type="ECO:0000256" key="3">
    <source>
        <dbReference type="ARBA" id="ARBA00023143"/>
    </source>
</evidence>
<feature type="compositionally biased region" description="Polar residues" evidence="5">
    <location>
        <begin position="47"/>
        <end position="65"/>
    </location>
</feature>
<evidence type="ECO:0000256" key="2">
    <source>
        <dbReference type="ARBA" id="ARBA00009677"/>
    </source>
</evidence>
<keyword evidence="9" id="KW-0282">Flagellum</keyword>
<keyword evidence="9" id="KW-0966">Cell projection</keyword>
<comment type="similarity">
    <text evidence="2 4">Belongs to the flagella basal body rod proteins family.</text>
</comment>
<dbReference type="InterPro" id="IPR010930">
    <property type="entry name" value="Flg_bb/hook_C_dom"/>
</dbReference>
<accession>A0ABT4CXG5</accession>
<dbReference type="InterPro" id="IPR020013">
    <property type="entry name" value="Flagellar_FlgE/F/G"/>
</dbReference>
<evidence type="ECO:0000256" key="1">
    <source>
        <dbReference type="ARBA" id="ARBA00004117"/>
    </source>
</evidence>
<dbReference type="EMBL" id="JAPQER010000002">
    <property type="protein sequence ID" value="MCY6483688.1"/>
    <property type="molecule type" value="Genomic_DNA"/>
</dbReference>
<sequence length="405" mass="43295">MLRSMSSVISGLNLNQTTLDIIGNNIANMGTTGYKAQTVSFADNLSQSMTDASSPTPTRGGSNPIQVGLGASIVGVDTVLTQGNFQPTNRNLDCAIDGDGYFVVSEGPTLFNDGADKSGDNKEVGKETIKVDSDTHKMVDNPREANVLYTRDGSFKLDKEGNLITSAGYRALGYSLVDNKAEKYGTDGADKNTIQSMDDSGKINFVDANSIDAEKFSAIRVATNKVDKDGGTSTNYQNELKTIKIPEMIKCPKEDGTFDPDDPKKCREVRVKNFSIDKNGLIKATLDDGSTSVIGQLAMASFTNPGGLQKIGGNCVKESPNSGDPLLKSGYIGHYDSGDGFDQNAKAVDNSKSFGTVVNGCLEMSNVDIAEQFTKMIEATRSFQANGKMISTGDEILQDLVNLKR</sequence>
<comment type="function">
    <text evidence="4">A flexible structure which links the flagellar filament to the drive apparatus in the basal body.</text>
</comment>
<dbReference type="InterPro" id="IPR037925">
    <property type="entry name" value="FlgE/F/G-like"/>
</dbReference>
<dbReference type="Proteomes" id="UP001078443">
    <property type="component" value="Unassembled WGS sequence"/>
</dbReference>
<name>A0ABT4CXG5_9CLOT</name>
<organism evidence="9 10">
    <name type="scientific">Clostridium aestuarii</name>
    <dbReference type="NCBI Taxonomy" id="338193"/>
    <lineage>
        <taxon>Bacteria</taxon>
        <taxon>Bacillati</taxon>
        <taxon>Bacillota</taxon>
        <taxon>Clostridia</taxon>
        <taxon>Eubacteriales</taxon>
        <taxon>Clostridiaceae</taxon>
        <taxon>Clostridium</taxon>
    </lineage>
</organism>
<proteinExistence type="inferred from homology"/>
<dbReference type="RefSeq" id="WP_268039962.1">
    <property type="nucleotide sequence ID" value="NZ_JAPQER010000002.1"/>
</dbReference>
<dbReference type="Pfam" id="PF00460">
    <property type="entry name" value="Flg_bb_rod"/>
    <property type="match status" value="1"/>
</dbReference>
<dbReference type="PANTHER" id="PTHR30435">
    <property type="entry name" value="FLAGELLAR PROTEIN"/>
    <property type="match status" value="1"/>
</dbReference>
<evidence type="ECO:0000256" key="5">
    <source>
        <dbReference type="SAM" id="MobiDB-lite"/>
    </source>
</evidence>
<comment type="subcellular location">
    <subcellularLocation>
        <location evidence="1 4">Bacterial flagellum basal body</location>
    </subcellularLocation>
</comment>
<evidence type="ECO:0000259" key="7">
    <source>
        <dbReference type="Pfam" id="PF06429"/>
    </source>
</evidence>
<dbReference type="InterPro" id="IPR053967">
    <property type="entry name" value="LlgE_F_G-like_D1"/>
</dbReference>
<keyword evidence="3 4" id="KW-0975">Bacterial flagellum</keyword>
<keyword evidence="9" id="KW-0969">Cilium</keyword>
<gene>
    <name evidence="9" type="ORF">OW763_04910</name>
</gene>
<dbReference type="Pfam" id="PF06429">
    <property type="entry name" value="Flg_bbr_C"/>
    <property type="match status" value="1"/>
</dbReference>
<evidence type="ECO:0000256" key="4">
    <source>
        <dbReference type="RuleBase" id="RU362116"/>
    </source>
</evidence>
<dbReference type="PANTHER" id="PTHR30435:SF1">
    <property type="entry name" value="FLAGELLAR HOOK PROTEIN FLGE"/>
    <property type="match status" value="1"/>
</dbReference>
<keyword evidence="10" id="KW-1185">Reference proteome</keyword>
<evidence type="ECO:0000259" key="8">
    <source>
        <dbReference type="Pfam" id="PF22692"/>
    </source>
</evidence>
<dbReference type="SUPFAM" id="SSF117143">
    <property type="entry name" value="Flagellar hook protein flgE"/>
    <property type="match status" value="1"/>
</dbReference>
<evidence type="ECO:0000313" key="10">
    <source>
        <dbReference type="Proteomes" id="UP001078443"/>
    </source>
</evidence>